<protein>
    <submittedName>
        <fullName evidence="1">Uncharacterized protein</fullName>
    </submittedName>
</protein>
<proteinExistence type="predicted"/>
<comment type="caution">
    <text evidence="1">The sequence shown here is derived from an EMBL/GenBank/DDBJ whole genome shotgun (WGS) entry which is preliminary data.</text>
</comment>
<dbReference type="AlphaFoldDB" id="A0A1Y3EKH1"/>
<organism evidence="1 2">
    <name type="scientific">Trichinella nativa</name>
    <dbReference type="NCBI Taxonomy" id="6335"/>
    <lineage>
        <taxon>Eukaryota</taxon>
        <taxon>Metazoa</taxon>
        <taxon>Ecdysozoa</taxon>
        <taxon>Nematoda</taxon>
        <taxon>Enoplea</taxon>
        <taxon>Dorylaimia</taxon>
        <taxon>Trichinellida</taxon>
        <taxon>Trichinellidae</taxon>
        <taxon>Trichinella</taxon>
    </lineage>
</organism>
<evidence type="ECO:0000313" key="1">
    <source>
        <dbReference type="EMBL" id="OUC45662.1"/>
    </source>
</evidence>
<reference evidence="1 2" key="1">
    <citation type="submission" date="2015-04" db="EMBL/GenBank/DDBJ databases">
        <title>Draft genome of the roundworm Trichinella nativa.</title>
        <authorList>
            <person name="Mitreva M."/>
        </authorList>
    </citation>
    <scope>NUCLEOTIDE SEQUENCE [LARGE SCALE GENOMIC DNA]</scope>
    <source>
        <strain evidence="1 2">ISS45</strain>
    </source>
</reference>
<dbReference type="Proteomes" id="UP000243006">
    <property type="component" value="Unassembled WGS sequence"/>
</dbReference>
<name>A0A1Y3EKH1_9BILA</name>
<sequence length="53" mass="6240">MKRSRSKFQAVKWTKAKGNFGRFGTKTLNSFFYNSRSGWKHEIVELPNCNLRS</sequence>
<gene>
    <name evidence="1" type="ORF">D917_08293</name>
</gene>
<accession>A0A1Y3EKH1</accession>
<dbReference type="EMBL" id="LVZM01008742">
    <property type="protein sequence ID" value="OUC45662.1"/>
    <property type="molecule type" value="Genomic_DNA"/>
</dbReference>
<evidence type="ECO:0000313" key="2">
    <source>
        <dbReference type="Proteomes" id="UP000243006"/>
    </source>
</evidence>